<dbReference type="EMBL" id="BAABHK010000015">
    <property type="protein sequence ID" value="GAA4635260.1"/>
    <property type="molecule type" value="Genomic_DNA"/>
</dbReference>
<sequence length="152" mass="17044">MNLRPELLPPAVDHQRLAELGEEIERIAHLVHQGRRSEADEAVAAFNARTGHTYAVSDFVEYGASRDLEEFAREAARPARPRVGDITRSELVEIVRRIMAGDPETDYYLRLLEVNVAHPRVSDLIFHPPAELQDAPAETIVEAALSYRPIAL</sequence>
<dbReference type="Proteomes" id="UP001501442">
    <property type="component" value="Unassembled WGS sequence"/>
</dbReference>
<gene>
    <name evidence="3" type="ORF">GCM10023196_080030</name>
</gene>
<organism evidence="3 4">
    <name type="scientific">Actinoallomurus vinaceus</name>
    <dbReference type="NCBI Taxonomy" id="1080074"/>
    <lineage>
        <taxon>Bacteria</taxon>
        <taxon>Bacillati</taxon>
        <taxon>Actinomycetota</taxon>
        <taxon>Actinomycetes</taxon>
        <taxon>Streptosporangiales</taxon>
        <taxon>Thermomonosporaceae</taxon>
        <taxon>Actinoallomurus</taxon>
    </lineage>
</organism>
<protein>
    <submittedName>
        <fullName evidence="3">Uncharacterized protein</fullName>
    </submittedName>
</protein>
<dbReference type="InterPro" id="IPR035900">
    <property type="entry name" value="Colicin_E_sf"/>
</dbReference>
<evidence type="ECO:0000256" key="1">
    <source>
        <dbReference type="ARBA" id="ARBA00009346"/>
    </source>
</evidence>
<dbReference type="Pfam" id="PF01320">
    <property type="entry name" value="Colicin_Pyocin"/>
    <property type="match status" value="1"/>
</dbReference>
<comment type="caution">
    <text evidence="3">The sequence shown here is derived from an EMBL/GenBank/DDBJ whole genome shotgun (WGS) entry which is preliminary data.</text>
</comment>
<name>A0ABP8UP82_9ACTN</name>
<evidence type="ECO:0000256" key="2">
    <source>
        <dbReference type="ARBA" id="ARBA00023025"/>
    </source>
</evidence>
<comment type="similarity">
    <text evidence="1">Belongs to the colicins ColE2/ColE8/ColE9 and pyocins S1/S2 family.</text>
</comment>
<keyword evidence="2" id="KW-0079">Bacteriocin immunity</keyword>
<evidence type="ECO:0000313" key="4">
    <source>
        <dbReference type="Proteomes" id="UP001501442"/>
    </source>
</evidence>
<keyword evidence="4" id="KW-1185">Reference proteome</keyword>
<dbReference type="Gene3D" id="1.10.1200.20">
    <property type="entry name" value="Colicin E immunity protein"/>
    <property type="match status" value="1"/>
</dbReference>
<evidence type="ECO:0000313" key="3">
    <source>
        <dbReference type="EMBL" id="GAA4635260.1"/>
    </source>
</evidence>
<dbReference type="SUPFAM" id="SSF47345">
    <property type="entry name" value="Colicin E immunity proteins"/>
    <property type="match status" value="1"/>
</dbReference>
<reference evidence="4" key="1">
    <citation type="journal article" date="2019" name="Int. J. Syst. Evol. Microbiol.">
        <title>The Global Catalogue of Microorganisms (GCM) 10K type strain sequencing project: providing services to taxonomists for standard genome sequencing and annotation.</title>
        <authorList>
            <consortium name="The Broad Institute Genomics Platform"/>
            <consortium name="The Broad Institute Genome Sequencing Center for Infectious Disease"/>
            <person name="Wu L."/>
            <person name="Ma J."/>
        </authorList>
    </citation>
    <scope>NUCLEOTIDE SEQUENCE [LARGE SCALE GENOMIC DNA]</scope>
    <source>
        <strain evidence="4">JCM 17939</strain>
    </source>
</reference>
<accession>A0ABP8UP82</accession>
<dbReference type="InterPro" id="IPR000290">
    <property type="entry name" value="Colicin_pyocin"/>
</dbReference>
<proteinExistence type="inferred from homology"/>